<dbReference type="Gene3D" id="1.10.238.20">
    <property type="entry name" value="Pheromone/general odorant binding protein domain"/>
    <property type="match status" value="1"/>
</dbReference>
<proteinExistence type="evidence at transcript level"/>
<dbReference type="AlphaFoldDB" id="A0A068F5R7"/>
<evidence type="ECO:0000256" key="3">
    <source>
        <dbReference type="ARBA" id="ARBA00022525"/>
    </source>
</evidence>
<dbReference type="InterPro" id="IPR036728">
    <property type="entry name" value="PBP_GOBP_sf"/>
</dbReference>
<organism evidence="6">
    <name type="scientific">Calliphora stygia</name>
    <name type="common">Common brown blowfly</name>
    <dbReference type="NCBI Taxonomy" id="145453"/>
    <lineage>
        <taxon>Eukaryota</taxon>
        <taxon>Metazoa</taxon>
        <taxon>Ecdysozoa</taxon>
        <taxon>Arthropoda</taxon>
        <taxon>Hexapoda</taxon>
        <taxon>Insecta</taxon>
        <taxon>Pterygota</taxon>
        <taxon>Neoptera</taxon>
        <taxon>Endopterygota</taxon>
        <taxon>Diptera</taxon>
        <taxon>Brachycera</taxon>
        <taxon>Muscomorpha</taxon>
        <taxon>Oestroidea</taxon>
        <taxon>Calliphoridae</taxon>
        <taxon>Calliphorinae</taxon>
        <taxon>Calliphora</taxon>
    </lineage>
</organism>
<keyword evidence="4 5" id="KW-0732">Signal</keyword>
<evidence type="ECO:0000256" key="4">
    <source>
        <dbReference type="ARBA" id="ARBA00022729"/>
    </source>
</evidence>
<feature type="chain" id="PRO_5001650430" evidence="5">
    <location>
        <begin position="17"/>
        <end position="150"/>
    </location>
</feature>
<name>A0A068F5R7_CALSG</name>
<protein>
    <submittedName>
        <fullName evidence="6">Odorant binding protein</fullName>
    </submittedName>
</protein>
<keyword evidence="3" id="KW-0964">Secreted</keyword>
<reference evidence="6" key="1">
    <citation type="journal article" date="2015" name="BMC Genomics">
        <title>Chemosensory genes identified in the antennal transcriptome of the blowfly Calliphora stygia.</title>
        <authorList>
            <person name="Leitch O.J."/>
            <person name="Papanicolaou A."/>
            <person name="Lennard C."/>
            <person name="Kirkbride K.P."/>
            <person name="Anderson A."/>
        </authorList>
    </citation>
    <scope>NUCLEOTIDE SEQUENCE</scope>
</reference>
<dbReference type="PANTHER" id="PTHR11857:SF43">
    <property type="entry name" value="GEO07291P1-RELATED"/>
    <property type="match status" value="1"/>
</dbReference>
<dbReference type="Pfam" id="PF01395">
    <property type="entry name" value="PBP_GOBP"/>
    <property type="match status" value="1"/>
</dbReference>
<dbReference type="InterPro" id="IPR006170">
    <property type="entry name" value="PBP/GOBP"/>
</dbReference>
<feature type="signal peptide" evidence="5">
    <location>
        <begin position="1"/>
        <end position="16"/>
    </location>
</feature>
<dbReference type="CDD" id="cd23992">
    <property type="entry name" value="PBP_GOBP"/>
    <property type="match status" value="1"/>
</dbReference>
<dbReference type="PANTHER" id="PTHR11857">
    <property type="entry name" value="ODORANT BINDING PROTEIN-RELATED"/>
    <property type="match status" value="1"/>
</dbReference>
<dbReference type="GO" id="GO:0005549">
    <property type="term" value="F:odorant binding"/>
    <property type="evidence" value="ECO:0007669"/>
    <property type="project" value="InterPro"/>
</dbReference>
<dbReference type="SUPFAM" id="SSF47565">
    <property type="entry name" value="Insect pheromone/odorant-binding proteins"/>
    <property type="match status" value="1"/>
</dbReference>
<dbReference type="EMBL" id="KJ702166">
    <property type="protein sequence ID" value="AID61320.1"/>
    <property type="molecule type" value="mRNA"/>
</dbReference>
<comment type="similarity">
    <text evidence="2">Belongs to the PBP/GOBP family.</text>
</comment>
<accession>A0A068F5R7</accession>
<evidence type="ECO:0000256" key="1">
    <source>
        <dbReference type="ARBA" id="ARBA00004613"/>
    </source>
</evidence>
<sequence>MKVFVAILALVACVSAEEWTVKTDDQIKEISTECLKEHPLSAEQINKIKNFVYPDEEEVRQYLLCAVVKSGVFCTHEGYDAGRVAKQIKMDLDEEEVKKAVEDCIAKFPKGDKANDVVVLETHTCLMSSTTGEKLKELLKKRRETAEKHE</sequence>
<dbReference type="GO" id="GO:0005615">
    <property type="term" value="C:extracellular space"/>
    <property type="evidence" value="ECO:0007669"/>
    <property type="project" value="TreeGrafter"/>
</dbReference>
<comment type="subcellular location">
    <subcellularLocation>
        <location evidence="1">Secreted</location>
    </subcellularLocation>
</comment>
<evidence type="ECO:0000256" key="2">
    <source>
        <dbReference type="ARBA" id="ARBA00008098"/>
    </source>
</evidence>
<dbReference type="SMART" id="SM00708">
    <property type="entry name" value="PhBP"/>
    <property type="match status" value="1"/>
</dbReference>
<evidence type="ECO:0000256" key="5">
    <source>
        <dbReference type="SAM" id="SignalP"/>
    </source>
</evidence>
<evidence type="ECO:0000313" key="6">
    <source>
        <dbReference type="EMBL" id="AID61320.1"/>
    </source>
</evidence>
<dbReference type="GO" id="GO:0007608">
    <property type="term" value="P:sensory perception of smell"/>
    <property type="evidence" value="ECO:0007669"/>
    <property type="project" value="TreeGrafter"/>
</dbReference>
<gene>
    <name evidence="6" type="primary">OBP27</name>
</gene>